<organism evidence="4 5">
    <name type="scientific">Kluyveromyces lactis (strain ATCC 8585 / CBS 2359 / DSM 70799 / NBRC 1267 / NRRL Y-1140 / WM37)</name>
    <name type="common">Yeast</name>
    <name type="synonym">Candida sphaerica</name>
    <dbReference type="NCBI Taxonomy" id="284590"/>
    <lineage>
        <taxon>Eukaryota</taxon>
        <taxon>Fungi</taxon>
        <taxon>Dikarya</taxon>
        <taxon>Ascomycota</taxon>
        <taxon>Saccharomycotina</taxon>
        <taxon>Saccharomycetes</taxon>
        <taxon>Saccharomycetales</taxon>
        <taxon>Saccharomycetaceae</taxon>
        <taxon>Kluyveromyces</taxon>
    </lineage>
</organism>
<evidence type="ECO:0000256" key="1">
    <source>
        <dbReference type="ARBA" id="ARBA00022884"/>
    </source>
</evidence>
<evidence type="ECO:0000313" key="4">
    <source>
        <dbReference type="EMBL" id="CAH01946.1"/>
    </source>
</evidence>
<evidence type="ECO:0000313" key="5">
    <source>
        <dbReference type="Proteomes" id="UP000000598"/>
    </source>
</evidence>
<evidence type="ECO:0000259" key="3">
    <source>
        <dbReference type="PROSITE" id="PS50961"/>
    </source>
</evidence>
<dbReference type="Gene3D" id="1.10.10.10">
    <property type="entry name" value="Winged helix-like DNA-binding domain superfamily/Winged helix DNA-binding domain"/>
    <property type="match status" value="1"/>
</dbReference>
<dbReference type="SUPFAM" id="SSF46785">
    <property type="entry name" value="Winged helix' DNA-binding domain"/>
    <property type="match status" value="1"/>
</dbReference>
<evidence type="ECO:0000256" key="2">
    <source>
        <dbReference type="PROSITE-ProRule" id="PRU00332"/>
    </source>
</evidence>
<protein>
    <submittedName>
        <fullName evidence="4">KLLA0B00517p</fullName>
    </submittedName>
</protein>
<dbReference type="GO" id="GO:0003723">
    <property type="term" value="F:RNA binding"/>
    <property type="evidence" value="ECO:0007669"/>
    <property type="project" value="UniProtKB-UniRule"/>
</dbReference>
<keyword evidence="5" id="KW-1185">Reference proteome</keyword>
<dbReference type="RefSeq" id="XP_451553.1">
    <property type="nucleotide sequence ID" value="XM_451553.1"/>
</dbReference>
<dbReference type="PROSITE" id="PS50961">
    <property type="entry name" value="HTH_LA"/>
    <property type="match status" value="1"/>
</dbReference>
<dbReference type="InterPro" id="IPR036388">
    <property type="entry name" value="WH-like_DNA-bd_sf"/>
</dbReference>
<dbReference type="EMBL" id="CR382122">
    <property type="protein sequence ID" value="CAH01946.1"/>
    <property type="molecule type" value="Genomic_DNA"/>
</dbReference>
<sequence length="208" mass="23941">MVDFREPGFYGSDDSFSLETSERTQDYTQFTPLTPLLENFDKDGIFRQHPIGRIDDESAIVSQKLLQDGPVSSGPITVDYGEFSAVRQIVTRLPPYGEFQIVTTYELSPLAGIVKEIEDVNKQILFYFSANNLLRDIYLRSLMSKDGYLSISIFSEFPRIKTLLPKLALVEQRTKVLKNAFRLSEPDIFEISGSRVRLRDSWQRWIVK</sequence>
<proteinExistence type="predicted"/>
<dbReference type="GeneID" id="2897211"/>
<dbReference type="PANTHER" id="PTHR22792">
    <property type="entry name" value="LUPUS LA PROTEIN-RELATED"/>
    <property type="match status" value="1"/>
</dbReference>
<dbReference type="Proteomes" id="UP000000598">
    <property type="component" value="Chromosome B"/>
</dbReference>
<dbReference type="InParanoid" id="Q6CWY6"/>
<dbReference type="CDD" id="cd07323">
    <property type="entry name" value="LAM"/>
    <property type="match status" value="1"/>
</dbReference>
<reference evidence="4 5" key="1">
    <citation type="journal article" date="2004" name="Nature">
        <title>Genome evolution in yeasts.</title>
        <authorList>
            <consortium name="Genolevures"/>
            <person name="Dujon B."/>
            <person name="Sherman D."/>
            <person name="Fischer G."/>
            <person name="Durrens P."/>
            <person name="Casaregola S."/>
            <person name="Lafontaine I."/>
            <person name="de Montigny J."/>
            <person name="Marck C."/>
            <person name="Neuveglise C."/>
            <person name="Talla E."/>
            <person name="Goffard N."/>
            <person name="Frangeul L."/>
            <person name="Aigle M."/>
            <person name="Anthouard V."/>
            <person name="Babour A."/>
            <person name="Barbe V."/>
            <person name="Barnay S."/>
            <person name="Blanchin S."/>
            <person name="Beckerich J.M."/>
            <person name="Beyne E."/>
            <person name="Bleykasten C."/>
            <person name="Boisrame A."/>
            <person name="Boyer J."/>
            <person name="Cattolico L."/>
            <person name="Confanioleri F."/>
            <person name="de Daruvar A."/>
            <person name="Despons L."/>
            <person name="Fabre E."/>
            <person name="Fairhead C."/>
            <person name="Ferry-Dumazet H."/>
            <person name="Groppi A."/>
            <person name="Hantraye F."/>
            <person name="Hennequin C."/>
            <person name="Jauniaux N."/>
            <person name="Joyet P."/>
            <person name="Kachouri R."/>
            <person name="Kerrest A."/>
            <person name="Koszul R."/>
            <person name="Lemaire M."/>
            <person name="Lesur I."/>
            <person name="Ma L."/>
            <person name="Muller H."/>
            <person name="Nicaud J.M."/>
            <person name="Nikolski M."/>
            <person name="Oztas S."/>
            <person name="Ozier-Kalogeropoulos O."/>
            <person name="Pellenz S."/>
            <person name="Potier S."/>
            <person name="Richard G.F."/>
            <person name="Straub M.L."/>
            <person name="Suleau A."/>
            <person name="Swennene D."/>
            <person name="Tekaia F."/>
            <person name="Wesolowski-Louvel M."/>
            <person name="Westhof E."/>
            <person name="Wirth B."/>
            <person name="Zeniou-Meyer M."/>
            <person name="Zivanovic I."/>
            <person name="Bolotin-Fukuhara M."/>
            <person name="Thierry A."/>
            <person name="Bouchier C."/>
            <person name="Caudron B."/>
            <person name="Scarpelli C."/>
            <person name="Gaillardin C."/>
            <person name="Weissenbach J."/>
            <person name="Wincker P."/>
            <person name="Souciet J.L."/>
        </authorList>
    </citation>
    <scope>NUCLEOTIDE SEQUENCE [LARGE SCALE GENOMIC DNA]</scope>
    <source>
        <strain evidence="5">ATCC 8585 / CBS 2359 / DSM 70799 / NBRC 1267 / NRRL Y-1140 / WM37</strain>
    </source>
</reference>
<dbReference type="HOGENOM" id="CLU_1321069_0_0_1"/>
<name>Q6CWY6_KLULA</name>
<dbReference type="Pfam" id="PF05383">
    <property type="entry name" value="La"/>
    <property type="match status" value="1"/>
</dbReference>
<dbReference type="AlphaFoldDB" id="Q6CWY6"/>
<keyword evidence="1 2" id="KW-0694">RNA-binding</keyword>
<dbReference type="InterPro" id="IPR006630">
    <property type="entry name" value="La_HTH"/>
</dbReference>
<dbReference type="SMART" id="SM00715">
    <property type="entry name" value="LA"/>
    <property type="match status" value="1"/>
</dbReference>
<gene>
    <name evidence="4" type="ORF">KLLA0_B00517g</name>
</gene>
<accession>Q6CWY6</accession>
<dbReference type="GO" id="GO:0005737">
    <property type="term" value="C:cytoplasm"/>
    <property type="evidence" value="ECO:0007669"/>
    <property type="project" value="UniProtKB-ARBA"/>
</dbReference>
<dbReference type="PaxDb" id="284590-Q6CWY6"/>
<dbReference type="eggNOG" id="ENOG502SV0T">
    <property type="taxonomic scope" value="Eukaryota"/>
</dbReference>
<dbReference type="InterPro" id="IPR036390">
    <property type="entry name" value="WH_DNA-bd_sf"/>
</dbReference>
<dbReference type="KEGG" id="kla:KLLA0_B00517g"/>
<feature type="domain" description="HTH La-type RNA-binding" evidence="3">
    <location>
        <begin position="110"/>
        <end position="208"/>
    </location>
</feature>
<dbReference type="InterPro" id="IPR045180">
    <property type="entry name" value="La_dom_prot"/>
</dbReference>
<dbReference type="PANTHER" id="PTHR22792:SF132">
    <property type="entry name" value="LA-RELATED PROTEIN 1"/>
    <property type="match status" value="1"/>
</dbReference>
<dbReference type="STRING" id="284590.Q6CWY6"/>